<proteinExistence type="predicted"/>
<accession>A0AB38YST0</accession>
<keyword evidence="1" id="KW-0472">Membrane</keyword>
<feature type="transmembrane region" description="Helical" evidence="1">
    <location>
        <begin position="6"/>
        <end position="25"/>
    </location>
</feature>
<protein>
    <submittedName>
        <fullName evidence="2">Uncharacterized protein</fullName>
    </submittedName>
</protein>
<feature type="transmembrane region" description="Helical" evidence="1">
    <location>
        <begin position="37"/>
        <end position="54"/>
    </location>
</feature>
<evidence type="ECO:0000313" key="3">
    <source>
        <dbReference type="Proteomes" id="UP001256400"/>
    </source>
</evidence>
<gene>
    <name evidence="2" type="ORF">RHP80_09565</name>
</gene>
<dbReference type="AlphaFoldDB" id="A0AB38YST0"/>
<dbReference type="EMBL" id="CP134206">
    <property type="protein sequence ID" value="WND04477.1"/>
    <property type="molecule type" value="Genomic_DNA"/>
</dbReference>
<dbReference type="RefSeq" id="WP_151753913.1">
    <property type="nucleotide sequence ID" value="NZ_BKJU01000084.1"/>
</dbReference>
<evidence type="ECO:0000256" key="1">
    <source>
        <dbReference type="SAM" id="Phobius"/>
    </source>
</evidence>
<reference evidence="2" key="1">
    <citation type="submission" date="2023-09" db="EMBL/GenBank/DDBJ databases">
        <title>Acinetobacter soli.</title>
        <authorList>
            <person name="Kim B."/>
            <person name="Kim D."/>
            <person name="Park D."/>
        </authorList>
    </citation>
    <scope>NUCLEOTIDE SEQUENCE</scope>
    <source>
        <strain evidence="2">2023.05</strain>
    </source>
</reference>
<name>A0AB38YST0_9GAMM</name>
<keyword evidence="1" id="KW-0812">Transmembrane</keyword>
<keyword evidence="1" id="KW-1133">Transmembrane helix</keyword>
<sequence length="219" mass="24923">MNQIKPVRIFVVFIIFLIFIAGIVCLRFNELIDSRDLSLLTTVFLVAGFVAIFFEKISEITLIGNTVKLQQINEKSEQLLEQLRVEHFKLRIDSAFAPTNFFGDGDSVFTCRVKLFEIAKDIKEAGLLTNPELKEKLLPLLTNHAVFQLDHIRAYGSKLNPNPLEGLVDPQDLIDAFNDELVNTARVEDASSNVTKMTKMLESIDIYKNLITAKNWYEV</sequence>
<evidence type="ECO:0000313" key="2">
    <source>
        <dbReference type="EMBL" id="WND04477.1"/>
    </source>
</evidence>
<organism evidence="2 3">
    <name type="scientific">Acinetobacter soli</name>
    <dbReference type="NCBI Taxonomy" id="487316"/>
    <lineage>
        <taxon>Bacteria</taxon>
        <taxon>Pseudomonadati</taxon>
        <taxon>Pseudomonadota</taxon>
        <taxon>Gammaproteobacteria</taxon>
        <taxon>Moraxellales</taxon>
        <taxon>Moraxellaceae</taxon>
        <taxon>Acinetobacter</taxon>
    </lineage>
</organism>
<dbReference type="Proteomes" id="UP001256400">
    <property type="component" value="Chromosome"/>
</dbReference>